<feature type="region of interest" description="Disordered" evidence="1">
    <location>
        <begin position="1"/>
        <end position="28"/>
    </location>
</feature>
<evidence type="ECO:0000256" key="1">
    <source>
        <dbReference type="SAM" id="MobiDB-lite"/>
    </source>
</evidence>
<reference evidence="2 3" key="1">
    <citation type="submission" date="2019-12" db="EMBL/GenBank/DDBJ databases">
        <title>Chromosome-level assembly of the Caenorhabditis remanei genome.</title>
        <authorList>
            <person name="Teterina A.A."/>
            <person name="Willis J.H."/>
            <person name="Phillips P.C."/>
        </authorList>
    </citation>
    <scope>NUCLEOTIDE SEQUENCE [LARGE SCALE GENOMIC DNA]</scope>
    <source>
        <strain evidence="2 3">PX506</strain>
        <tissue evidence="2">Whole organism</tissue>
    </source>
</reference>
<feature type="compositionally biased region" description="Polar residues" evidence="1">
    <location>
        <begin position="13"/>
        <end position="25"/>
    </location>
</feature>
<name>A0A6A5FTR7_CAERE</name>
<dbReference type="AlphaFoldDB" id="A0A6A5FTR7"/>
<feature type="compositionally biased region" description="Basic and acidic residues" evidence="1">
    <location>
        <begin position="1"/>
        <end position="12"/>
    </location>
</feature>
<protein>
    <submittedName>
        <fullName evidence="2">Uncharacterized protein</fullName>
    </submittedName>
</protein>
<accession>A0A6A5FTR7</accession>
<evidence type="ECO:0000313" key="2">
    <source>
        <dbReference type="EMBL" id="KAF1745909.1"/>
    </source>
</evidence>
<sequence length="128" mass="14310">MEQNRPEQKSDENTTSGGHVETSSVPAEHFEERAVKVAISSSASVAAGEEALDSDKIALLDRVSQFLTSHPEKAEMFLDLLKKMNLYIEANFVPGKTFDTAKMFLYLQEAAISARREKLDMEKENQKS</sequence>
<dbReference type="KEGG" id="crq:GCK72_022356"/>
<proteinExistence type="predicted"/>
<dbReference type="CTD" id="9825014"/>
<gene>
    <name evidence="2" type="ORF">GCK72_022356</name>
</gene>
<dbReference type="RefSeq" id="XP_003096753.2">
    <property type="nucleotide sequence ID" value="XM_003096705.2"/>
</dbReference>
<dbReference type="Proteomes" id="UP000483820">
    <property type="component" value="Chromosome X"/>
</dbReference>
<dbReference type="GeneID" id="9825014"/>
<comment type="caution">
    <text evidence="2">The sequence shown here is derived from an EMBL/GenBank/DDBJ whole genome shotgun (WGS) entry which is preliminary data.</text>
</comment>
<organism evidence="2 3">
    <name type="scientific">Caenorhabditis remanei</name>
    <name type="common">Caenorhabditis vulgaris</name>
    <dbReference type="NCBI Taxonomy" id="31234"/>
    <lineage>
        <taxon>Eukaryota</taxon>
        <taxon>Metazoa</taxon>
        <taxon>Ecdysozoa</taxon>
        <taxon>Nematoda</taxon>
        <taxon>Chromadorea</taxon>
        <taxon>Rhabditida</taxon>
        <taxon>Rhabditina</taxon>
        <taxon>Rhabditomorpha</taxon>
        <taxon>Rhabditoidea</taxon>
        <taxon>Rhabditidae</taxon>
        <taxon>Peloderinae</taxon>
        <taxon>Caenorhabditis</taxon>
    </lineage>
</organism>
<dbReference type="EMBL" id="WUAV01000006">
    <property type="protein sequence ID" value="KAF1745909.1"/>
    <property type="molecule type" value="Genomic_DNA"/>
</dbReference>
<evidence type="ECO:0000313" key="3">
    <source>
        <dbReference type="Proteomes" id="UP000483820"/>
    </source>
</evidence>